<gene>
    <name evidence="2" type="ORF">JRJ22_10640</name>
</gene>
<keyword evidence="3" id="KW-1185">Reference proteome</keyword>
<name>A0ABX7LHM7_9BACL</name>
<dbReference type="RefSeq" id="WP_206104426.1">
    <property type="nucleotide sequence ID" value="NZ_CP070969.1"/>
</dbReference>
<dbReference type="Gene3D" id="3.40.630.30">
    <property type="match status" value="1"/>
</dbReference>
<sequence length="251" mass="28472">MERSEIYKHINDSANYYLRLLGEAEHMEFTDNGYYAMTRPKSGDKCGTSVFNIRLEQLTDVELKQKVEEIKALDLHTWWGFNLSERMAEAIWPDHTEAESLPEPNDEEACLAVLPEQWPAFRETEESITVTRVADASDFKIWADLNNRIMHGGYPVMHPDNHYHLCESGIIDCYIANYNGVPAAVCSIMNNGDISSLEFVATSEEYRRQGLAAEVCIEAINSAFSQGAQIISTRGFGHSKKLFKKLGFTVY</sequence>
<dbReference type="SUPFAM" id="SSF55729">
    <property type="entry name" value="Acyl-CoA N-acyltransferases (Nat)"/>
    <property type="match status" value="1"/>
</dbReference>
<evidence type="ECO:0000313" key="2">
    <source>
        <dbReference type="EMBL" id="QSF46976.1"/>
    </source>
</evidence>
<feature type="domain" description="N-acetyltransferase" evidence="1">
    <location>
        <begin position="129"/>
        <end position="251"/>
    </location>
</feature>
<dbReference type="CDD" id="cd04301">
    <property type="entry name" value="NAT_SF"/>
    <property type="match status" value="1"/>
</dbReference>
<proteinExistence type="predicted"/>
<dbReference type="Proteomes" id="UP000663452">
    <property type="component" value="Chromosome"/>
</dbReference>
<accession>A0ABX7LHM7</accession>
<dbReference type="InterPro" id="IPR000182">
    <property type="entry name" value="GNAT_dom"/>
</dbReference>
<dbReference type="PROSITE" id="PS51186">
    <property type="entry name" value="GNAT"/>
    <property type="match status" value="1"/>
</dbReference>
<evidence type="ECO:0000313" key="3">
    <source>
        <dbReference type="Proteomes" id="UP000663452"/>
    </source>
</evidence>
<reference evidence="2 3" key="1">
    <citation type="submission" date="2021-02" db="EMBL/GenBank/DDBJ databases">
        <title>Paenibacillus tianjinensis sp. nov.</title>
        <authorList>
            <person name="Liu H."/>
        </authorList>
    </citation>
    <scope>NUCLEOTIDE SEQUENCE [LARGE SCALE GENOMIC DNA]</scope>
    <source>
        <strain evidence="2 3">TB2019</strain>
    </source>
</reference>
<dbReference type="EMBL" id="CP070969">
    <property type="protein sequence ID" value="QSF46976.1"/>
    <property type="molecule type" value="Genomic_DNA"/>
</dbReference>
<dbReference type="InterPro" id="IPR016181">
    <property type="entry name" value="Acyl_CoA_acyltransferase"/>
</dbReference>
<organism evidence="2 3">
    <name type="scientific">Paenibacillus tianjinensis</name>
    <dbReference type="NCBI Taxonomy" id="2810347"/>
    <lineage>
        <taxon>Bacteria</taxon>
        <taxon>Bacillati</taxon>
        <taxon>Bacillota</taxon>
        <taxon>Bacilli</taxon>
        <taxon>Bacillales</taxon>
        <taxon>Paenibacillaceae</taxon>
        <taxon>Paenibacillus</taxon>
    </lineage>
</organism>
<protein>
    <submittedName>
        <fullName evidence="2">GNAT family N-acetyltransferase</fullName>
    </submittedName>
</protein>
<evidence type="ECO:0000259" key="1">
    <source>
        <dbReference type="PROSITE" id="PS51186"/>
    </source>
</evidence>
<dbReference type="Pfam" id="PF00583">
    <property type="entry name" value="Acetyltransf_1"/>
    <property type="match status" value="1"/>
</dbReference>